<evidence type="ECO:0000313" key="6">
    <source>
        <dbReference type="Proteomes" id="UP000033115"/>
    </source>
</evidence>
<dbReference type="SUPFAM" id="SSF46785">
    <property type="entry name" value="Winged helix' DNA-binding domain"/>
    <property type="match status" value="1"/>
</dbReference>
<dbReference type="Gene3D" id="1.10.10.10">
    <property type="entry name" value="Winged helix-like DNA-binding domain superfamily/Winged helix DNA-binding domain"/>
    <property type="match status" value="1"/>
</dbReference>
<dbReference type="Pfam" id="PF01047">
    <property type="entry name" value="MarR"/>
    <property type="match status" value="1"/>
</dbReference>
<dbReference type="HOGENOM" id="CLU_083287_27_4_9"/>
<accession>A0A0E3GRS8</accession>
<dbReference type="AlphaFoldDB" id="A0A0E3GRS8"/>
<feature type="domain" description="HTH marR-type" evidence="4">
    <location>
        <begin position="1"/>
        <end position="138"/>
    </location>
</feature>
<protein>
    <submittedName>
        <fullName evidence="5">Transcriptional regulator, MarR family</fullName>
    </submittedName>
</protein>
<dbReference type="GO" id="GO:0003677">
    <property type="term" value="F:DNA binding"/>
    <property type="evidence" value="ECO:0007669"/>
    <property type="project" value="UniProtKB-KW"/>
</dbReference>
<dbReference type="PROSITE" id="PS50995">
    <property type="entry name" value="HTH_MARR_2"/>
    <property type="match status" value="1"/>
</dbReference>
<gene>
    <name evidence="5" type="ORF">CSCA_3721</name>
</gene>
<dbReference type="RefSeq" id="WP_029162732.1">
    <property type="nucleotide sequence ID" value="NZ_CP009933.1"/>
</dbReference>
<evidence type="ECO:0000313" key="5">
    <source>
        <dbReference type="EMBL" id="AKA70846.1"/>
    </source>
</evidence>
<dbReference type="InterPro" id="IPR036388">
    <property type="entry name" value="WH-like_DNA-bd_sf"/>
</dbReference>
<evidence type="ECO:0000256" key="2">
    <source>
        <dbReference type="ARBA" id="ARBA00023125"/>
    </source>
</evidence>
<name>A0A0E3GRS8_CLOSL</name>
<sequence length="143" mass="16529">MLMDKIYEIVKEIQSISKLINKKISNNTKCEKFTLSAFMILNQLRSGKVKTLTELGKTLGIPNSTVSVIVDRLVNMGIVRRERDKDDRRKVLLCIESEGIDQDEQIFKYHMDNFGKLFRNASEEEIKHILKGLKTLENVIMRG</sequence>
<dbReference type="PANTHER" id="PTHR42756:SF1">
    <property type="entry name" value="TRANSCRIPTIONAL REPRESSOR OF EMRAB OPERON"/>
    <property type="match status" value="1"/>
</dbReference>
<evidence type="ECO:0000256" key="3">
    <source>
        <dbReference type="ARBA" id="ARBA00023163"/>
    </source>
</evidence>
<dbReference type="STRING" id="1548.CSCA_3721"/>
<organism evidence="5 6">
    <name type="scientific">Clostridium scatologenes</name>
    <dbReference type="NCBI Taxonomy" id="1548"/>
    <lineage>
        <taxon>Bacteria</taxon>
        <taxon>Bacillati</taxon>
        <taxon>Bacillota</taxon>
        <taxon>Clostridia</taxon>
        <taxon>Eubacteriales</taxon>
        <taxon>Clostridiaceae</taxon>
        <taxon>Clostridium</taxon>
    </lineage>
</organism>
<proteinExistence type="predicted"/>
<dbReference type="KEGG" id="csq:CSCA_3721"/>
<keyword evidence="6" id="KW-1185">Reference proteome</keyword>
<evidence type="ECO:0000256" key="1">
    <source>
        <dbReference type="ARBA" id="ARBA00023015"/>
    </source>
</evidence>
<keyword evidence="3" id="KW-0804">Transcription</keyword>
<evidence type="ECO:0000259" key="4">
    <source>
        <dbReference type="PROSITE" id="PS50995"/>
    </source>
</evidence>
<keyword evidence="1" id="KW-0805">Transcription regulation</keyword>
<reference evidence="5 6" key="1">
    <citation type="journal article" date="2015" name="J. Biotechnol.">
        <title>Complete genome sequence of a malodorant-producing acetogen, Clostridium scatologenes ATCC 25775(T).</title>
        <authorList>
            <person name="Zhu Z."/>
            <person name="Guo T."/>
            <person name="Zheng H."/>
            <person name="Song T."/>
            <person name="Ouyang P."/>
            <person name="Xie J."/>
        </authorList>
    </citation>
    <scope>NUCLEOTIDE SEQUENCE [LARGE SCALE GENOMIC DNA]</scope>
    <source>
        <strain evidence="5 6">ATCC 25775</strain>
    </source>
</reference>
<dbReference type="SMART" id="SM00347">
    <property type="entry name" value="HTH_MARR"/>
    <property type="match status" value="1"/>
</dbReference>
<dbReference type="InterPro" id="IPR000835">
    <property type="entry name" value="HTH_MarR-typ"/>
</dbReference>
<dbReference type="PRINTS" id="PR00598">
    <property type="entry name" value="HTHMARR"/>
</dbReference>
<dbReference type="EMBL" id="CP009933">
    <property type="protein sequence ID" value="AKA70846.1"/>
    <property type="molecule type" value="Genomic_DNA"/>
</dbReference>
<dbReference type="PANTHER" id="PTHR42756">
    <property type="entry name" value="TRANSCRIPTIONAL REGULATOR, MARR"/>
    <property type="match status" value="1"/>
</dbReference>
<dbReference type="InterPro" id="IPR036390">
    <property type="entry name" value="WH_DNA-bd_sf"/>
</dbReference>
<dbReference type="GO" id="GO:0003700">
    <property type="term" value="F:DNA-binding transcription factor activity"/>
    <property type="evidence" value="ECO:0007669"/>
    <property type="project" value="InterPro"/>
</dbReference>
<keyword evidence="2" id="KW-0238">DNA-binding</keyword>
<dbReference type="Proteomes" id="UP000033115">
    <property type="component" value="Chromosome"/>
</dbReference>